<protein>
    <submittedName>
        <fullName evidence="2">Uncharacterized protein</fullName>
    </submittedName>
</protein>
<gene>
    <name evidence="2" type="ORF">CK203_004393</name>
</gene>
<dbReference type="EMBL" id="QGNW01000012">
    <property type="protein sequence ID" value="RVX17859.1"/>
    <property type="molecule type" value="Genomic_DNA"/>
</dbReference>
<proteinExistence type="predicted"/>
<evidence type="ECO:0000256" key="1">
    <source>
        <dbReference type="SAM" id="MobiDB-lite"/>
    </source>
</evidence>
<sequence length="177" mass="19730">MWSLPGKGCRRGGDPTAMRLSGVVRKESEGTGVKTRSLDEDSDISIPTQHCNGGLSRLIQVGNLPFSYFIMSLVASRETKQVSDRFERRFGRVEETVSLYRGPSDPKQKKLSRYMQRKRGTEGLRDHLVIELLGSEGAFRIGSWVLPRAVKGLLFGWQGNFVGKKHEYGGKGNGRVT</sequence>
<organism evidence="2 3">
    <name type="scientific">Vitis vinifera</name>
    <name type="common">Grape</name>
    <dbReference type="NCBI Taxonomy" id="29760"/>
    <lineage>
        <taxon>Eukaryota</taxon>
        <taxon>Viridiplantae</taxon>
        <taxon>Streptophyta</taxon>
        <taxon>Embryophyta</taxon>
        <taxon>Tracheophyta</taxon>
        <taxon>Spermatophyta</taxon>
        <taxon>Magnoliopsida</taxon>
        <taxon>eudicotyledons</taxon>
        <taxon>Gunneridae</taxon>
        <taxon>Pentapetalae</taxon>
        <taxon>rosids</taxon>
        <taxon>Vitales</taxon>
        <taxon>Vitaceae</taxon>
        <taxon>Viteae</taxon>
        <taxon>Vitis</taxon>
    </lineage>
</organism>
<name>A0A438K9G4_VITVI</name>
<dbReference type="AlphaFoldDB" id="A0A438K9G4"/>
<comment type="caution">
    <text evidence="2">The sequence shown here is derived from an EMBL/GenBank/DDBJ whole genome shotgun (WGS) entry which is preliminary data.</text>
</comment>
<dbReference type="Proteomes" id="UP000288805">
    <property type="component" value="Unassembled WGS sequence"/>
</dbReference>
<evidence type="ECO:0000313" key="3">
    <source>
        <dbReference type="Proteomes" id="UP000288805"/>
    </source>
</evidence>
<reference evidence="2 3" key="1">
    <citation type="journal article" date="2018" name="PLoS Genet.">
        <title>Population sequencing reveals clonal diversity and ancestral inbreeding in the grapevine cultivar Chardonnay.</title>
        <authorList>
            <person name="Roach M.J."/>
            <person name="Johnson D.L."/>
            <person name="Bohlmann J."/>
            <person name="van Vuuren H.J."/>
            <person name="Jones S.J."/>
            <person name="Pretorius I.S."/>
            <person name="Schmidt S.A."/>
            <person name="Borneman A.R."/>
        </authorList>
    </citation>
    <scope>NUCLEOTIDE SEQUENCE [LARGE SCALE GENOMIC DNA]</scope>
    <source>
        <strain evidence="3">cv. Chardonnay</strain>
        <tissue evidence="2">Leaf</tissue>
    </source>
</reference>
<feature type="region of interest" description="Disordered" evidence="1">
    <location>
        <begin position="1"/>
        <end position="38"/>
    </location>
</feature>
<evidence type="ECO:0000313" key="2">
    <source>
        <dbReference type="EMBL" id="RVX17859.1"/>
    </source>
</evidence>
<accession>A0A438K9G4</accession>